<evidence type="ECO:0000256" key="1">
    <source>
        <dbReference type="SAM" id="MobiDB-lite"/>
    </source>
</evidence>
<protein>
    <submittedName>
        <fullName evidence="2">Uncharacterized protein</fullName>
    </submittedName>
</protein>
<proteinExistence type="predicted"/>
<organism evidence="2 3">
    <name type="scientific">Corynebacterium ramonii</name>
    <dbReference type="NCBI Taxonomy" id="3026968"/>
    <lineage>
        <taxon>Bacteria</taxon>
        <taxon>Bacillati</taxon>
        <taxon>Actinomycetota</taxon>
        <taxon>Actinomycetes</taxon>
        <taxon>Mycobacteriales</taxon>
        <taxon>Corynebacteriaceae</taxon>
        <taxon>Corynebacterium</taxon>
    </lineage>
</organism>
<name>A0ABM5RTZ3_9CORY</name>
<evidence type="ECO:0000313" key="3">
    <source>
        <dbReference type="Proteomes" id="UP000029910"/>
    </source>
</evidence>
<sequence length="122" mass="14329">MLQNRWELPPHTRRKASWLVGFSNVVGTTSAYAEKRSQTGKRQRASRNYLRIRGEKRRGKSKRGMTWELPPHTRRKARRGAVEARCRGTTSAYAEKRHIPRPRGYPRWNYLRIRGEKGSVGR</sequence>
<keyword evidence="3" id="KW-1185">Reference proteome</keyword>
<evidence type="ECO:0000313" key="2">
    <source>
        <dbReference type="EMBL" id="AIU33301.1"/>
    </source>
</evidence>
<dbReference type="EMBL" id="CP009622">
    <property type="protein sequence ID" value="AIU33301.1"/>
    <property type="molecule type" value="Genomic_DNA"/>
</dbReference>
<feature type="region of interest" description="Disordered" evidence="1">
    <location>
        <begin position="55"/>
        <end position="89"/>
    </location>
</feature>
<gene>
    <name evidence="2" type="ORF">CulFRC11_1742</name>
</gene>
<reference evidence="2 3" key="1">
    <citation type="journal article" date="2015" name="Genome Announc.">
        <title>Genome Sequence of Corynebacterium ulcerans Strain FRC11.</title>
        <authorList>
            <person name="Benevides Lde J."/>
            <person name="Viana M.V."/>
            <person name="Mariano D.C."/>
            <person name="Rocha Fde S."/>
            <person name="Bagano P.C."/>
            <person name="Folador E.L."/>
            <person name="Pereira F.L."/>
            <person name="Dorella F.A."/>
            <person name="Leal C.A."/>
            <person name="Carvalho A.F."/>
            <person name="Soares Sde C."/>
            <person name="Carneiro A."/>
            <person name="Ramos R."/>
            <person name="Badell-Ocando E."/>
            <person name="Guiso N."/>
            <person name="Silva A."/>
            <person name="Figueiredo H."/>
            <person name="Azevedo V."/>
            <person name="Guimaraes L.C."/>
        </authorList>
    </citation>
    <scope>NUCLEOTIDE SEQUENCE [LARGE SCALE GENOMIC DNA]</scope>
    <source>
        <strain evidence="3">FRC0011</strain>
    </source>
</reference>
<dbReference type="Proteomes" id="UP000029910">
    <property type="component" value="Chromosome"/>
</dbReference>
<accession>A0ABM5RTZ3</accession>